<evidence type="ECO:0000313" key="1">
    <source>
        <dbReference type="EMBL" id="KFD48295.1"/>
    </source>
</evidence>
<sequence length="131" mass="14683">LTFHECREKAGLFTTVFQGGAGISCVLVGKRPSAKWAAVKWRAVNWTAVKWRRLNVLYPQQTLPREEAEATNGTIGKEKNATHASSHRCRNARCSNGKRRDCPEHKGIDAKCKGTTFLYFSGARGRCFRGR</sequence>
<gene>
    <name evidence="1" type="ORF">M513_10787</name>
</gene>
<feature type="non-terminal residue" evidence="1">
    <location>
        <position position="1"/>
    </location>
</feature>
<dbReference type="Proteomes" id="UP000030764">
    <property type="component" value="Unassembled WGS sequence"/>
</dbReference>
<dbReference type="EMBL" id="KL363297">
    <property type="protein sequence ID" value="KFD48295.1"/>
    <property type="molecule type" value="Genomic_DNA"/>
</dbReference>
<reference evidence="1 2" key="1">
    <citation type="journal article" date="2014" name="Nat. Genet.">
        <title>Genome and transcriptome of the porcine whipworm Trichuris suis.</title>
        <authorList>
            <person name="Jex A.R."/>
            <person name="Nejsum P."/>
            <person name="Schwarz E.M."/>
            <person name="Hu L."/>
            <person name="Young N.D."/>
            <person name="Hall R.S."/>
            <person name="Korhonen P.K."/>
            <person name="Liao S."/>
            <person name="Thamsborg S."/>
            <person name="Xia J."/>
            <person name="Xu P."/>
            <person name="Wang S."/>
            <person name="Scheerlinck J.P."/>
            <person name="Hofmann A."/>
            <person name="Sternberg P.W."/>
            <person name="Wang J."/>
            <person name="Gasser R.B."/>
        </authorList>
    </citation>
    <scope>NUCLEOTIDE SEQUENCE [LARGE SCALE GENOMIC DNA]</scope>
    <source>
        <strain evidence="1">DCEP-RM93M</strain>
    </source>
</reference>
<evidence type="ECO:0000313" key="2">
    <source>
        <dbReference type="Proteomes" id="UP000030764"/>
    </source>
</evidence>
<organism evidence="1 2">
    <name type="scientific">Trichuris suis</name>
    <name type="common">pig whipworm</name>
    <dbReference type="NCBI Taxonomy" id="68888"/>
    <lineage>
        <taxon>Eukaryota</taxon>
        <taxon>Metazoa</taxon>
        <taxon>Ecdysozoa</taxon>
        <taxon>Nematoda</taxon>
        <taxon>Enoplea</taxon>
        <taxon>Dorylaimia</taxon>
        <taxon>Trichinellida</taxon>
        <taxon>Trichuridae</taxon>
        <taxon>Trichuris</taxon>
    </lineage>
</organism>
<keyword evidence="2" id="KW-1185">Reference proteome</keyword>
<accession>A0A085LTJ9</accession>
<dbReference type="AlphaFoldDB" id="A0A085LTJ9"/>
<protein>
    <submittedName>
        <fullName evidence="1">Uncharacterized protein</fullName>
    </submittedName>
</protein>
<proteinExistence type="predicted"/>
<name>A0A085LTJ9_9BILA</name>